<keyword evidence="11" id="KW-0479">Metal-binding</keyword>
<dbReference type="GO" id="GO:0102276">
    <property type="term" value="F:2-oxoglutarate oxygenase/decarboxylase (ethylene-forming) activity"/>
    <property type="evidence" value="ECO:0007669"/>
    <property type="project" value="UniProtKB-EC"/>
</dbReference>
<evidence type="ECO:0000256" key="8">
    <source>
        <dbReference type="ARBA" id="ARBA00031282"/>
    </source>
</evidence>
<comment type="catalytic activity">
    <reaction evidence="10">
        <text>L-arginine + 2-oxoglutarate + O2 = guanidine + L-glutamate 5-semialdehyde + succinate + CO2</text>
        <dbReference type="Rhea" id="RHEA:31535"/>
        <dbReference type="ChEBI" id="CHEBI:15379"/>
        <dbReference type="ChEBI" id="CHEBI:16526"/>
        <dbReference type="ChEBI" id="CHEBI:16810"/>
        <dbReference type="ChEBI" id="CHEBI:30031"/>
        <dbReference type="ChEBI" id="CHEBI:30087"/>
        <dbReference type="ChEBI" id="CHEBI:32682"/>
        <dbReference type="ChEBI" id="CHEBI:58066"/>
        <dbReference type="EC" id="1.14.20.7"/>
    </reaction>
</comment>
<reference evidence="13 14" key="1">
    <citation type="submission" date="2018-07" db="EMBL/GenBank/DDBJ databases">
        <title>Genomic Encyclopedia of Type Strains, Phase IV (KMG-IV): sequencing the most valuable type-strain genomes for metagenomic binning, comparative biology and taxonomic classification.</title>
        <authorList>
            <person name="Goeker M."/>
        </authorList>
    </citation>
    <scope>NUCLEOTIDE SEQUENCE [LARGE SCALE GENOMIC DNA]</scope>
    <source>
        <strain evidence="13 14">DSM 21352</strain>
    </source>
</reference>
<dbReference type="Pfam" id="PF03171">
    <property type="entry name" value="2OG-FeII_Oxy"/>
    <property type="match status" value="1"/>
</dbReference>
<dbReference type="Gene3D" id="2.60.120.330">
    <property type="entry name" value="B-lactam Antibiotic, Isopenicillin N Synthase, Chain"/>
    <property type="match status" value="1"/>
</dbReference>
<dbReference type="Pfam" id="PF14226">
    <property type="entry name" value="DIOX_N"/>
    <property type="match status" value="1"/>
</dbReference>
<keyword evidence="11" id="KW-0560">Oxidoreductase</keyword>
<dbReference type="AlphaFoldDB" id="A0A370FQ36"/>
<keyword evidence="6" id="KW-0266">Ethylene biosynthesis</keyword>
<feature type="domain" description="Fe2OG dioxygenase" evidence="12">
    <location>
        <begin position="185"/>
        <end position="286"/>
    </location>
</feature>
<comment type="pathway">
    <text evidence="2">Alkene biosynthesis; ethylene biosynthesis via 2-oxoglutarate.</text>
</comment>
<dbReference type="GO" id="GO:0046872">
    <property type="term" value="F:metal ion binding"/>
    <property type="evidence" value="ECO:0007669"/>
    <property type="project" value="UniProtKB-KW"/>
</dbReference>
<evidence type="ECO:0000313" key="14">
    <source>
        <dbReference type="Proteomes" id="UP000255265"/>
    </source>
</evidence>
<keyword evidence="11" id="KW-0408">Iron</keyword>
<dbReference type="InterPro" id="IPR005123">
    <property type="entry name" value="Oxoglu/Fe-dep_dioxygenase_dom"/>
</dbReference>
<evidence type="ECO:0000256" key="2">
    <source>
        <dbReference type="ARBA" id="ARBA00004767"/>
    </source>
</evidence>
<keyword evidence="13" id="KW-0223">Dioxygenase</keyword>
<keyword evidence="14" id="KW-1185">Reference proteome</keyword>
<dbReference type="RefSeq" id="WP_114801988.1">
    <property type="nucleotide sequence ID" value="NZ_QQAV01000001.1"/>
</dbReference>
<dbReference type="PRINTS" id="PR00682">
    <property type="entry name" value="IPNSYNTHASE"/>
</dbReference>
<dbReference type="GO" id="GO:0051213">
    <property type="term" value="F:dioxygenase activity"/>
    <property type="evidence" value="ECO:0007669"/>
    <property type="project" value="UniProtKB-KW"/>
</dbReference>
<dbReference type="PROSITE" id="PS51471">
    <property type="entry name" value="FE2OG_OXY"/>
    <property type="match status" value="1"/>
</dbReference>
<protein>
    <recommendedName>
        <fullName evidence="5">2-oxoglutarate-dependent ethylene/succinate-forming enzyme</fullName>
        <ecNumber evidence="4">1.13.12.19</ecNumber>
        <ecNumber evidence="3">1.14.20.7</ecNumber>
    </recommendedName>
    <alternativeName>
        <fullName evidence="7">2-oxoglutarate dioxygenase (ethylene-forming)</fullName>
    </alternativeName>
    <alternativeName>
        <fullName evidence="8">2-oxoglutarate/L-arginine monooxygenase/decarboxylase (succinate-forming)</fullName>
    </alternativeName>
</protein>
<dbReference type="Proteomes" id="UP000255265">
    <property type="component" value="Unassembled WGS sequence"/>
</dbReference>
<comment type="caution">
    <text evidence="13">The sequence shown here is derived from an EMBL/GenBank/DDBJ whole genome shotgun (WGS) entry which is preliminary data.</text>
</comment>
<dbReference type="InterPro" id="IPR027443">
    <property type="entry name" value="IPNS-like_sf"/>
</dbReference>
<evidence type="ECO:0000313" key="13">
    <source>
        <dbReference type="EMBL" id="RDI29393.1"/>
    </source>
</evidence>
<dbReference type="EC" id="1.13.12.19" evidence="4"/>
<comment type="similarity">
    <text evidence="11">Belongs to the iron/ascorbate-dependent oxidoreductase family.</text>
</comment>
<dbReference type="OrthoDB" id="21825at2"/>
<evidence type="ECO:0000256" key="3">
    <source>
        <dbReference type="ARBA" id="ARBA00012293"/>
    </source>
</evidence>
<dbReference type="PANTHER" id="PTHR47990">
    <property type="entry name" value="2-OXOGLUTARATE (2OG) AND FE(II)-DEPENDENT OXYGENASE SUPERFAMILY PROTEIN-RELATED"/>
    <property type="match status" value="1"/>
</dbReference>
<organism evidence="13 14">
    <name type="scientific">Pseudacidovorax intermedius</name>
    <dbReference type="NCBI Taxonomy" id="433924"/>
    <lineage>
        <taxon>Bacteria</taxon>
        <taxon>Pseudomonadati</taxon>
        <taxon>Pseudomonadota</taxon>
        <taxon>Betaproteobacteria</taxon>
        <taxon>Burkholderiales</taxon>
        <taxon>Comamonadaceae</taxon>
        <taxon>Pseudacidovorax</taxon>
    </lineage>
</organism>
<evidence type="ECO:0000256" key="10">
    <source>
        <dbReference type="ARBA" id="ARBA00049359"/>
    </source>
</evidence>
<name>A0A370FQ36_9BURK</name>
<evidence type="ECO:0000256" key="9">
    <source>
        <dbReference type="ARBA" id="ARBA00047725"/>
    </source>
</evidence>
<dbReference type="STRING" id="433924.NS331_18405"/>
<comment type="cofactor">
    <cofactor evidence="1">
        <name>Fe(2+)</name>
        <dbReference type="ChEBI" id="CHEBI:29033"/>
    </cofactor>
</comment>
<dbReference type="EMBL" id="QQAV01000001">
    <property type="protein sequence ID" value="RDI29393.1"/>
    <property type="molecule type" value="Genomic_DNA"/>
</dbReference>
<dbReference type="EC" id="1.14.20.7" evidence="3"/>
<dbReference type="GO" id="GO:0009693">
    <property type="term" value="P:ethylene biosynthetic process"/>
    <property type="evidence" value="ECO:0007669"/>
    <property type="project" value="UniProtKB-KW"/>
</dbReference>
<evidence type="ECO:0000256" key="4">
    <source>
        <dbReference type="ARBA" id="ARBA00012531"/>
    </source>
</evidence>
<evidence type="ECO:0000256" key="5">
    <source>
        <dbReference type="ARBA" id="ARBA00019045"/>
    </source>
</evidence>
<dbReference type="InterPro" id="IPR050231">
    <property type="entry name" value="Iron_ascorbate_oxido_reductase"/>
</dbReference>
<dbReference type="InterPro" id="IPR044861">
    <property type="entry name" value="IPNS-like_FE2OG_OXY"/>
</dbReference>
<gene>
    <name evidence="13" type="ORF">DFR41_1011149</name>
</gene>
<comment type="catalytic activity">
    <reaction evidence="9">
        <text>2-oxoglutarate + O2 + 2 H(+) = ethene + 3 CO2 + H2O</text>
        <dbReference type="Rhea" id="RHEA:31523"/>
        <dbReference type="ChEBI" id="CHEBI:15377"/>
        <dbReference type="ChEBI" id="CHEBI:15378"/>
        <dbReference type="ChEBI" id="CHEBI:15379"/>
        <dbReference type="ChEBI" id="CHEBI:16526"/>
        <dbReference type="ChEBI" id="CHEBI:16810"/>
        <dbReference type="ChEBI" id="CHEBI:18153"/>
        <dbReference type="EC" id="1.13.12.19"/>
    </reaction>
</comment>
<dbReference type="InterPro" id="IPR026992">
    <property type="entry name" value="DIOX_N"/>
</dbReference>
<evidence type="ECO:0000259" key="12">
    <source>
        <dbReference type="PROSITE" id="PS51471"/>
    </source>
</evidence>
<accession>A0A370FQ36</accession>
<proteinExistence type="inferred from homology"/>
<evidence type="ECO:0000256" key="6">
    <source>
        <dbReference type="ARBA" id="ARBA00022666"/>
    </source>
</evidence>
<evidence type="ECO:0000256" key="11">
    <source>
        <dbReference type="RuleBase" id="RU003682"/>
    </source>
</evidence>
<evidence type="ECO:0000256" key="7">
    <source>
        <dbReference type="ARBA" id="ARBA00031011"/>
    </source>
</evidence>
<evidence type="ECO:0000256" key="1">
    <source>
        <dbReference type="ARBA" id="ARBA00001954"/>
    </source>
</evidence>
<dbReference type="SUPFAM" id="SSF51197">
    <property type="entry name" value="Clavaminate synthase-like"/>
    <property type="match status" value="1"/>
</dbReference>
<sequence length="339" mass="37877">MNESNDHAVVAPRRASAQEMPVLDLGEWIAGGDIAPLVAQFREACTHTGFFYVKNHGVPQSVIDAVFDATRRYMSLPMEERLKDKIDERFRRGFMPIGVTQHPGHKPDLKESYELGLDLPLSDADVQAGRPLHGPNRWPADKPWLEEAAMAYFNHTIALGKRLLRVFALALGQPEEFFLQYARKPMVQARLFHYPPQESPTQLELGAAAHTDYGMLTLLVQDPIGGLELRTKAGEWVAAPYIEGTLVVNLGDLVKVWTNDRYVSNLHRVANRTGRERYSIPTFFNLDYDTPVACLPGFVEPGEAPRHAPIKSGEYLVSRFASVQKYKTPAELAAEEAAG</sequence>